<feature type="region of interest" description="Disordered" evidence="11">
    <location>
        <begin position="1523"/>
        <end position="1546"/>
    </location>
</feature>
<gene>
    <name evidence="15" type="primary">Col14a1_1</name>
    <name evidence="15" type="ORF">GTO96_0009616</name>
</gene>
<evidence type="ECO:0000256" key="2">
    <source>
        <dbReference type="ARBA" id="ARBA00022525"/>
    </source>
</evidence>
<name>A0A8X8BNU6_POLSE</name>
<dbReference type="PRINTS" id="PR00453">
    <property type="entry name" value="VWFADOMAIN"/>
</dbReference>
<dbReference type="SUPFAM" id="SSF49899">
    <property type="entry name" value="Concanavalin A-like lectins/glucanases"/>
    <property type="match status" value="1"/>
</dbReference>
<dbReference type="InterPro" id="IPR036116">
    <property type="entry name" value="FN3_sf"/>
</dbReference>
<dbReference type="SMART" id="SM00060">
    <property type="entry name" value="FN3"/>
    <property type="match status" value="5"/>
</dbReference>
<dbReference type="SMART" id="SM00327">
    <property type="entry name" value="VWA"/>
    <property type="match status" value="2"/>
</dbReference>
<evidence type="ECO:0000256" key="1">
    <source>
        <dbReference type="ARBA" id="ARBA00004498"/>
    </source>
</evidence>
<feature type="domain" description="Fibronectin type-III" evidence="13">
    <location>
        <begin position="742"/>
        <end position="831"/>
    </location>
</feature>
<keyword evidence="10" id="KW-0539">Nucleus</keyword>
<keyword evidence="10" id="KW-0238">DNA-binding</keyword>
<feature type="domain" description="Fibronectin type-III" evidence="13">
    <location>
        <begin position="379"/>
        <end position="468"/>
    </location>
</feature>
<dbReference type="PROSITE" id="PS50234">
    <property type="entry name" value="VWFA"/>
    <property type="match status" value="2"/>
</dbReference>
<feature type="domain" description="VWFA" evidence="12">
    <location>
        <begin position="262"/>
        <end position="352"/>
    </location>
</feature>
<dbReference type="FunFam" id="2.60.120.200:FF:000008">
    <property type="entry name" value="Collagen type XII alpha 1 chain"/>
    <property type="match status" value="1"/>
</dbReference>
<dbReference type="Gene3D" id="2.60.120.200">
    <property type="match status" value="1"/>
</dbReference>
<feature type="domain" description="Fibronectin type-III" evidence="13">
    <location>
        <begin position="469"/>
        <end position="560"/>
    </location>
</feature>
<feature type="non-terminal residue" evidence="15">
    <location>
        <position position="1788"/>
    </location>
</feature>
<dbReference type="FunFam" id="2.60.40.10:FF:000514">
    <property type="entry name" value="Collagen alpha-1(XIV) chain isoform X2"/>
    <property type="match status" value="1"/>
</dbReference>
<evidence type="ECO:0000256" key="9">
    <source>
        <dbReference type="ARBA" id="ARBA00049648"/>
    </source>
</evidence>
<dbReference type="InterPro" id="IPR050525">
    <property type="entry name" value="ECM_Assembly_Org"/>
</dbReference>
<evidence type="ECO:0000259" key="12">
    <source>
        <dbReference type="PROSITE" id="PS50234"/>
    </source>
</evidence>
<evidence type="ECO:0000259" key="13">
    <source>
        <dbReference type="PROSITE" id="PS50853"/>
    </source>
</evidence>
<keyword evidence="5" id="KW-0677">Repeat</keyword>
<comment type="similarity">
    <text evidence="9">Belongs to the fibril-associated collagens with interrupted helices (FACIT) family.</text>
</comment>
<dbReference type="GO" id="GO:0005615">
    <property type="term" value="C:extracellular space"/>
    <property type="evidence" value="ECO:0007669"/>
    <property type="project" value="TreeGrafter"/>
</dbReference>
<evidence type="ECO:0000259" key="14">
    <source>
        <dbReference type="PROSITE" id="PS51968"/>
    </source>
</evidence>
<dbReference type="GO" id="GO:0005581">
    <property type="term" value="C:collagen trimer"/>
    <property type="evidence" value="ECO:0007669"/>
    <property type="project" value="UniProtKB-KW"/>
</dbReference>
<dbReference type="GO" id="GO:0031390">
    <property type="term" value="C:Ctf18 RFC-like complex"/>
    <property type="evidence" value="ECO:0007669"/>
    <property type="project" value="InterPro"/>
</dbReference>
<evidence type="ECO:0000313" key="15">
    <source>
        <dbReference type="EMBL" id="KAG2464968.1"/>
    </source>
</evidence>
<keyword evidence="6" id="KW-0176">Collagen</keyword>
<dbReference type="InterPro" id="IPR007604">
    <property type="entry name" value="CP2"/>
</dbReference>
<dbReference type="PROSITE" id="PS50853">
    <property type="entry name" value="FN3"/>
    <property type="match status" value="5"/>
</dbReference>
<accession>A0A8X8BNU6</accession>
<feature type="non-terminal residue" evidence="15">
    <location>
        <position position="1"/>
    </location>
</feature>
<dbReference type="InterPro" id="IPR002035">
    <property type="entry name" value="VWF_A"/>
</dbReference>
<dbReference type="PROSITE" id="PS51968">
    <property type="entry name" value="GRH_CP2_DB"/>
    <property type="match status" value="1"/>
</dbReference>
<evidence type="ECO:0000256" key="8">
    <source>
        <dbReference type="ARBA" id="ARBA00023278"/>
    </source>
</evidence>
<dbReference type="Pfam" id="PF04516">
    <property type="entry name" value="CP2"/>
    <property type="match status" value="1"/>
</dbReference>
<proteinExistence type="inferred from homology"/>
<dbReference type="Pfam" id="PF00041">
    <property type="entry name" value="fn3"/>
    <property type="match status" value="5"/>
</dbReference>
<dbReference type="PANTHER" id="PTHR24020:SF15">
    <property type="entry name" value="COLLAGEN ALPHA-1(XIV) CHAIN"/>
    <property type="match status" value="1"/>
</dbReference>
<comment type="caution">
    <text evidence="15">The sequence shown here is derived from an EMBL/GenBank/DDBJ whole genome shotgun (WGS) entry which is preliminary data.</text>
</comment>
<dbReference type="FunFam" id="2.60.40.10:FF:000444">
    <property type="entry name" value="Collagen alpha-1(XIV) chain isoform X2"/>
    <property type="match status" value="1"/>
</dbReference>
<evidence type="ECO:0000256" key="11">
    <source>
        <dbReference type="SAM" id="MobiDB-lite"/>
    </source>
</evidence>
<dbReference type="GO" id="GO:0003677">
    <property type="term" value="F:DNA binding"/>
    <property type="evidence" value="ECO:0007669"/>
    <property type="project" value="UniProtKB-KW"/>
</dbReference>
<evidence type="ECO:0000313" key="16">
    <source>
        <dbReference type="Proteomes" id="UP000886611"/>
    </source>
</evidence>
<dbReference type="FunFam" id="3.40.50.410:FF:000001">
    <property type="entry name" value="Collagen, type XII, alpha 1"/>
    <property type="match status" value="1"/>
</dbReference>
<comment type="subcellular location">
    <subcellularLocation>
        <location evidence="10">Nucleus</location>
    </subcellularLocation>
    <subcellularLocation>
        <location evidence="1">Secreted</location>
        <location evidence="1">Extracellular space</location>
        <location evidence="1">Extracellular matrix</location>
    </subcellularLocation>
</comment>
<dbReference type="SMART" id="SM00210">
    <property type="entry name" value="TSPN"/>
    <property type="match status" value="1"/>
</dbReference>
<dbReference type="Pfam" id="PF09724">
    <property type="entry name" value="Dcc1"/>
    <property type="match status" value="1"/>
</dbReference>
<protein>
    <submittedName>
        <fullName evidence="15">COEA1 protein</fullName>
    </submittedName>
</protein>
<keyword evidence="7" id="KW-0325">Glycoprotein</keyword>
<dbReference type="InterPro" id="IPR019128">
    <property type="entry name" value="Dcc1"/>
</dbReference>
<keyword evidence="2" id="KW-0964">Secreted</keyword>
<dbReference type="InterPro" id="IPR013783">
    <property type="entry name" value="Ig-like_fold"/>
</dbReference>
<dbReference type="InterPro" id="IPR003961">
    <property type="entry name" value="FN3_dom"/>
</dbReference>
<dbReference type="FunFam" id="2.60.40.10:FF:000234">
    <property type="entry name" value="Collagen, type XII, alpha 1"/>
    <property type="match status" value="2"/>
</dbReference>
<evidence type="ECO:0000256" key="3">
    <source>
        <dbReference type="ARBA" id="ARBA00022530"/>
    </source>
</evidence>
<keyword evidence="8" id="KW-0379">Hydroxylation</keyword>
<dbReference type="InterPro" id="IPR036465">
    <property type="entry name" value="vWFA_dom_sf"/>
</dbReference>
<keyword evidence="3" id="KW-0272">Extracellular matrix</keyword>
<organism evidence="15 16">
    <name type="scientific">Polypterus senegalus</name>
    <name type="common">Senegal bichir</name>
    <dbReference type="NCBI Taxonomy" id="55291"/>
    <lineage>
        <taxon>Eukaryota</taxon>
        <taxon>Metazoa</taxon>
        <taxon>Chordata</taxon>
        <taxon>Craniata</taxon>
        <taxon>Vertebrata</taxon>
        <taxon>Euteleostomi</taxon>
        <taxon>Actinopterygii</taxon>
        <taxon>Polypteriformes</taxon>
        <taxon>Polypteridae</taxon>
        <taxon>Polypterus</taxon>
    </lineage>
</organism>
<dbReference type="FunFam" id="2.60.40.10:FF:000480">
    <property type="entry name" value="Collagen, type XII, alpha 1"/>
    <property type="match status" value="1"/>
</dbReference>
<keyword evidence="16" id="KW-1185">Reference proteome</keyword>
<evidence type="ECO:0000256" key="10">
    <source>
        <dbReference type="PROSITE-ProRule" id="PRU01313"/>
    </source>
</evidence>
<dbReference type="InterPro" id="IPR013320">
    <property type="entry name" value="ConA-like_dom_sf"/>
</dbReference>
<sequence>MRSVEEVQTTLQIAKLNPDEFYPVTQCLSFREHVSSGDFCLMELDETLCKYVETGKSLVIRGDKNEHAVLCSADETYELKIADTSNLLLFIPNGRTLDNLSEDLSGHKIIHSQVYGFSNCYWELRKCRPKLKKLKKLLLENQYEGLCIKEEHSSTKVPISFIIPTPITMSIEMITIDQRTITYLVVSMSGDTTYLFHSLCYILHGHIRLTLDIRRNIVSYVLNDWHRFKVWTDDGTGDKYTTQEHYKSEMLKPFTYGSACLALTYILENSFKPESGARPGVPKIGILITDGKSQDDVIPPARSLQDAGIELFAIGVKNADENELKAIASDPDDSHVYNVADFNIMSTIVESLTKTVCDRVEEQDKKIKGVTSSTFLMGAPQDLKTSEVTARSFRVTWAHAPGKVEKYRVVFYPTRGGQPEEAVVDGSENTVVLKNLMSLTEYQIAVFAVYTSTASEGLRGSETTLALPMVSDLHLYDVTHNSMRVRWKGVLGASGYMILYAPLTEADVTDEKEVKVLETITDIELSGLTPNTEYTVTVYAMYGEEASDPLTGQETTLPLSAPRNLKFSEITHNGARVTWDAASKKVKGYKIMYVKTDGAHTNEVEVGQVTTEFLKNLSSLTEYTVAIFSIYDEGQSEPLTGAFTTLQVPTPQNLKISEETTSSFRVRWQNAGPDIVLYKLVWMPSASSDTKELILNGNKDTVILNNLEPFTEYEVSLSAIYKDESESDAIFALGMTLIRSGVRNLIVTDETTFSMKVSWDNVDQNVRQYRVSYVTARGDRAEEVIMVPGRQNNILLQPLLSDTEYKITVIPVYSDGDGLSSSSIGRTLYLGVTNLNTYQVRTTSMCVQWQPHRNAKMYRAVIENQTVPIPTQPPTVPSTTTAIPTIPAAREICKAAKADLVFLVDGSWSIGDDNFHKIIRFLYSTSGALDQIGPEGTQVAIAQYSDDARTEFKLNTYSDKEALLEAIQRIQYKGGNTKTGIAIKHVKDTIYTTEGGLRRGIPKVLVVLTDGRSQDDVNKISKELQMDGYVIFAIGFADADYGELIHIASKPSDRHVFFVDDLDAFKKIEEQLITFVCEAASATCPSVLMNGNTLAGFRMMEMFGLVENQYASIDGISMEPGTFNSFPCYRLHKDALISQPTKYLHPEGLPSEYTITILFRLLPETPHEPFALWEILNEDKEPLVGIILDNGGETLTFFNYDYKGEFQTVTFEGPAIKKIFYGSFHKLHVAISKTSAKVVIDCKQVGEKTINAAGNITIDGTEVLGRMVRSRGKKDNSAPFQLQMFDIVCSSSWANRDKCCEIPGLHRSKHNDPVGSPKGLAVISDESFCRKAISLCKRLVVVVPNEGSFHSRRAYTSEDEAWKSYLENPLTAATKAMMSINGDEDSAAALGLLYDYYKVPKEKRLLQLNKVIDAQDGQEKRSSLEVTTGQNDLDCIDNRVQVLKSLPVNLSLNSDHLEPSKREHYSPHMQDGTTGGVSAVTVVKAEVYAPVFMSPGVHYNRGDGEEQPRVIFEQTQYEVSTVSHSSYLKDDQRSTPDSTYDESFKEDHEKYRTSSLGAEEFVFEPPGVDSFQYMLEATKSLRQKQGEGPMTYLNKGQFYAITLSETGANKGLRHPISKVRSVIMVVFSEDKNRDEQLKYWKYWHSRQHTAKQRVLDIGFVLFHPTPAIEWREAAPFILTRTCSRCIPVSFCRHFLVWRKRWLCTRKHSGCPWSSSPQHFRRTQTRALLAFGRHLAVTTCPYRVELPCSVPVVPIPNRAAALSWSGGGVPPLSVLPGILAGYRPHTCYN</sequence>
<dbReference type="SUPFAM" id="SSF53300">
    <property type="entry name" value="vWA-like"/>
    <property type="match status" value="2"/>
</dbReference>
<reference evidence="15 16" key="1">
    <citation type="journal article" date="2021" name="Cell">
        <title>Tracing the genetic footprints of vertebrate landing in non-teleost ray-finned fishes.</title>
        <authorList>
            <person name="Bi X."/>
            <person name="Wang K."/>
            <person name="Yang L."/>
            <person name="Pan H."/>
            <person name="Jiang H."/>
            <person name="Wei Q."/>
            <person name="Fang M."/>
            <person name="Yu H."/>
            <person name="Zhu C."/>
            <person name="Cai Y."/>
            <person name="He Y."/>
            <person name="Gan X."/>
            <person name="Zeng H."/>
            <person name="Yu D."/>
            <person name="Zhu Y."/>
            <person name="Jiang H."/>
            <person name="Qiu Q."/>
            <person name="Yang H."/>
            <person name="Zhang Y.E."/>
            <person name="Wang W."/>
            <person name="Zhu M."/>
            <person name="He S."/>
            <person name="Zhang G."/>
        </authorList>
    </citation>
    <scope>NUCLEOTIDE SEQUENCE [LARGE SCALE GENOMIC DNA]</scope>
    <source>
        <strain evidence="15">Bchr_013</strain>
    </source>
</reference>
<dbReference type="Proteomes" id="UP000886611">
    <property type="component" value="Unassembled WGS sequence"/>
</dbReference>
<feature type="domain" description="Grh/CP2 DB" evidence="14">
    <location>
        <begin position="1566"/>
        <end position="1788"/>
    </location>
</feature>
<keyword evidence="4" id="KW-0732">Signal</keyword>
<dbReference type="GO" id="GO:0005614">
    <property type="term" value="C:interstitial matrix"/>
    <property type="evidence" value="ECO:0007669"/>
    <property type="project" value="TreeGrafter"/>
</dbReference>
<feature type="domain" description="Fibronectin type-III" evidence="13">
    <location>
        <begin position="650"/>
        <end position="741"/>
    </location>
</feature>
<dbReference type="InterPro" id="IPR048287">
    <property type="entry name" value="TSPN-like_N"/>
</dbReference>
<dbReference type="EMBL" id="JAATIS010002524">
    <property type="protein sequence ID" value="KAG2464968.1"/>
    <property type="molecule type" value="Genomic_DNA"/>
</dbReference>
<dbReference type="Gene3D" id="2.60.40.10">
    <property type="entry name" value="Immunoglobulins"/>
    <property type="match status" value="5"/>
</dbReference>
<feature type="domain" description="VWFA" evidence="12">
    <location>
        <begin position="899"/>
        <end position="1072"/>
    </location>
</feature>
<dbReference type="CDD" id="cd00063">
    <property type="entry name" value="FN3"/>
    <property type="match status" value="5"/>
</dbReference>
<evidence type="ECO:0000256" key="7">
    <source>
        <dbReference type="ARBA" id="ARBA00023180"/>
    </source>
</evidence>
<dbReference type="Pfam" id="PF00092">
    <property type="entry name" value="VWA"/>
    <property type="match status" value="2"/>
</dbReference>
<dbReference type="PANTHER" id="PTHR24020">
    <property type="entry name" value="COLLAGEN ALPHA"/>
    <property type="match status" value="1"/>
</dbReference>
<feature type="domain" description="Fibronectin type-III" evidence="13">
    <location>
        <begin position="561"/>
        <end position="649"/>
    </location>
</feature>
<dbReference type="Gene3D" id="3.40.50.410">
    <property type="entry name" value="von Willebrand factor, type A domain"/>
    <property type="match status" value="2"/>
</dbReference>
<dbReference type="GO" id="GO:0007064">
    <property type="term" value="P:mitotic sister chromatid cohesion"/>
    <property type="evidence" value="ECO:0007669"/>
    <property type="project" value="InterPro"/>
</dbReference>
<evidence type="ECO:0000256" key="4">
    <source>
        <dbReference type="ARBA" id="ARBA00022729"/>
    </source>
</evidence>
<dbReference type="CDD" id="cd01482">
    <property type="entry name" value="vWA_collagen_alphaI-XII-like"/>
    <property type="match status" value="1"/>
</dbReference>
<evidence type="ECO:0000256" key="5">
    <source>
        <dbReference type="ARBA" id="ARBA00022737"/>
    </source>
</evidence>
<evidence type="ECO:0000256" key="6">
    <source>
        <dbReference type="ARBA" id="ARBA00023119"/>
    </source>
</evidence>
<dbReference type="SUPFAM" id="SSF49265">
    <property type="entry name" value="Fibronectin type III"/>
    <property type="match status" value="4"/>
</dbReference>